<dbReference type="AlphaFoldDB" id="A0A0D7CEL1"/>
<accession>A0A0D7CEL1</accession>
<evidence type="ECO:0000313" key="1">
    <source>
        <dbReference type="EMBL" id="KIZ14496.1"/>
    </source>
</evidence>
<protein>
    <submittedName>
        <fullName evidence="1">Uncharacterized protein</fullName>
    </submittedName>
</protein>
<gene>
    <name evidence="1" type="ORF">SNA_36095</name>
</gene>
<dbReference type="Proteomes" id="UP000032458">
    <property type="component" value="Unassembled WGS sequence"/>
</dbReference>
<comment type="caution">
    <text evidence="1">The sequence shown here is derived from an EMBL/GenBank/DDBJ whole genome shotgun (WGS) entry which is preliminary data.</text>
</comment>
<sequence length="101" mass="10947">MFADMETWPSLKAAKLALWLRADSNGYPVDDGAHVVDFDEDGNATVGLAQGGIAYPCVDAEASYLDLFPARRDGDGWTIDVDYPMTRLKLGPRGGVQVENV</sequence>
<reference evidence="1 2" key="1">
    <citation type="submission" date="2014-09" db="EMBL/GenBank/DDBJ databases">
        <title>Draft genome sequence of Streptomyces natalensis ATCC 27448, producer of the antifungal pimaricin.</title>
        <authorList>
            <person name="Mendes M.V."/>
            <person name="Beites T."/>
            <person name="Pires S."/>
            <person name="Santos C.L."/>
            <person name="Moradas-Ferreira P."/>
        </authorList>
    </citation>
    <scope>NUCLEOTIDE SEQUENCE [LARGE SCALE GENOMIC DNA]</scope>
    <source>
        <strain evidence="1 2">ATCC 27448</strain>
    </source>
</reference>
<dbReference type="EMBL" id="JRKI01000061">
    <property type="protein sequence ID" value="KIZ14496.1"/>
    <property type="molecule type" value="Genomic_DNA"/>
</dbReference>
<evidence type="ECO:0000313" key="2">
    <source>
        <dbReference type="Proteomes" id="UP000032458"/>
    </source>
</evidence>
<dbReference type="PATRIC" id="fig|1240678.4.peg.7691"/>
<name>A0A0D7CEL1_9ACTN</name>
<proteinExistence type="predicted"/>
<keyword evidence="2" id="KW-1185">Reference proteome</keyword>
<organism evidence="1 2">
    <name type="scientific">Streptomyces natalensis ATCC 27448</name>
    <dbReference type="NCBI Taxonomy" id="1240678"/>
    <lineage>
        <taxon>Bacteria</taxon>
        <taxon>Bacillati</taxon>
        <taxon>Actinomycetota</taxon>
        <taxon>Actinomycetes</taxon>
        <taxon>Kitasatosporales</taxon>
        <taxon>Streptomycetaceae</taxon>
        <taxon>Streptomyces</taxon>
    </lineage>
</organism>